<feature type="region of interest" description="Disordered" evidence="1">
    <location>
        <begin position="339"/>
        <end position="382"/>
    </location>
</feature>
<dbReference type="OrthoDB" id="4156665at2759"/>
<proteinExistence type="predicted"/>
<gene>
    <name evidence="2" type="ORF">BO86DRAFT_397845</name>
</gene>
<keyword evidence="3" id="KW-1185">Reference proteome</keyword>
<dbReference type="RefSeq" id="XP_025529744.1">
    <property type="nucleotide sequence ID" value="XM_025673514.1"/>
</dbReference>
<sequence length="414" mass="45496">MSPRRNGNGNGNSPPTPRIIIVPASPPTTSSPTTDSEEDEHFSPMSISPTSPRATLIAPPRRFRRLLPAPAARYPQPLSRPLSLSQPQEDQQQQQPLSPAFPPTGPFQIHPFIPSPPSSPPPRDSTPPTPPPPPPPPKGSPPPYSPHPTTEPPLKRLKPNPHPHLLSPKHNPFIPAPPAPKPLRLPKNPRLAAKLTPLLTHLRTPLHPLVSSTTGHYHPAFPRTLLAFHCLTHAQLDSLARHFHQVYPAVAATGYYPITVPPWLGIPGAEGVEVDLETKRRRFGRFIGLRGCESPTSLGDYQGSEGEREEGDGDGGRNAWVEMAERRRRVRGWLERLDIDSSFGGPGEDGQGEGEEGEVEEQQQQGHGSRSGEVDPVDTETPEEMLARMAREWDAAMERAKWDSNFALRWKMGG</sequence>
<dbReference type="EMBL" id="KZ824781">
    <property type="protein sequence ID" value="RAH83850.1"/>
    <property type="molecule type" value="Genomic_DNA"/>
</dbReference>
<organism evidence="2 3">
    <name type="scientific">Aspergillus japonicus CBS 114.51</name>
    <dbReference type="NCBI Taxonomy" id="1448312"/>
    <lineage>
        <taxon>Eukaryota</taxon>
        <taxon>Fungi</taxon>
        <taxon>Dikarya</taxon>
        <taxon>Ascomycota</taxon>
        <taxon>Pezizomycotina</taxon>
        <taxon>Eurotiomycetes</taxon>
        <taxon>Eurotiomycetidae</taxon>
        <taxon>Eurotiales</taxon>
        <taxon>Aspergillaceae</taxon>
        <taxon>Aspergillus</taxon>
        <taxon>Aspergillus subgen. Circumdati</taxon>
    </lineage>
</organism>
<feature type="compositionally biased region" description="Low complexity" evidence="1">
    <location>
        <begin position="56"/>
        <end position="98"/>
    </location>
</feature>
<feature type="compositionally biased region" description="Pro residues" evidence="1">
    <location>
        <begin position="174"/>
        <end position="183"/>
    </location>
</feature>
<evidence type="ECO:0000313" key="3">
    <source>
        <dbReference type="Proteomes" id="UP000249497"/>
    </source>
</evidence>
<feature type="compositionally biased region" description="Low complexity" evidence="1">
    <location>
        <begin position="1"/>
        <end position="13"/>
    </location>
</feature>
<protein>
    <submittedName>
        <fullName evidence="2">Uncharacterized protein</fullName>
    </submittedName>
</protein>
<feature type="compositionally biased region" description="Acidic residues" evidence="1">
    <location>
        <begin position="350"/>
        <end position="361"/>
    </location>
</feature>
<feature type="compositionally biased region" description="Pro residues" evidence="1">
    <location>
        <begin position="113"/>
        <end position="151"/>
    </location>
</feature>
<reference evidence="2 3" key="1">
    <citation type="submission" date="2018-02" db="EMBL/GenBank/DDBJ databases">
        <title>The genomes of Aspergillus section Nigri reveals drivers in fungal speciation.</title>
        <authorList>
            <consortium name="DOE Joint Genome Institute"/>
            <person name="Vesth T.C."/>
            <person name="Nybo J."/>
            <person name="Theobald S."/>
            <person name="Brandl J."/>
            <person name="Frisvad J.C."/>
            <person name="Nielsen K.F."/>
            <person name="Lyhne E.K."/>
            <person name="Kogle M.E."/>
            <person name="Kuo A."/>
            <person name="Riley R."/>
            <person name="Clum A."/>
            <person name="Nolan M."/>
            <person name="Lipzen A."/>
            <person name="Salamov A."/>
            <person name="Henrissat B."/>
            <person name="Wiebenga A."/>
            <person name="De vries R.P."/>
            <person name="Grigoriev I.V."/>
            <person name="Mortensen U.H."/>
            <person name="Andersen M.R."/>
            <person name="Baker S.E."/>
        </authorList>
    </citation>
    <scope>NUCLEOTIDE SEQUENCE [LARGE SCALE GENOMIC DNA]</scope>
    <source>
        <strain evidence="2 3">CBS 114.51</strain>
    </source>
</reference>
<evidence type="ECO:0000256" key="1">
    <source>
        <dbReference type="SAM" id="MobiDB-lite"/>
    </source>
</evidence>
<accession>A0A8T8X786</accession>
<dbReference type="AlphaFoldDB" id="A0A8T8X786"/>
<feature type="region of interest" description="Disordered" evidence="1">
    <location>
        <begin position="1"/>
        <end position="187"/>
    </location>
</feature>
<feature type="region of interest" description="Disordered" evidence="1">
    <location>
        <begin position="296"/>
        <end position="319"/>
    </location>
</feature>
<dbReference type="GeneID" id="37177206"/>
<dbReference type="Proteomes" id="UP000249497">
    <property type="component" value="Unassembled WGS sequence"/>
</dbReference>
<dbReference type="PRINTS" id="PR01217">
    <property type="entry name" value="PRICHEXTENSN"/>
</dbReference>
<name>A0A8T8X786_ASPJA</name>
<evidence type="ECO:0000313" key="2">
    <source>
        <dbReference type="EMBL" id="RAH83850.1"/>
    </source>
</evidence>